<evidence type="ECO:0000313" key="7">
    <source>
        <dbReference type="EMBL" id="ADQ81046.1"/>
    </source>
</evidence>
<sequence length="573" mass="65159">MFKLRTTFIAFTCMASVFSSFSQEKVKQKTIANPLNLSYRFCLDAPSRREAADPTMVTFKNEYYLFASKSGGYFHSTDLINWDLITTKDLPLEDYAPTVVVMKDTLYFMASGNAPITIYKTANPKSGKWAVANAHFPIGMTDPDLFVDDDGRLYFYYGCSDKDPIYAVELDTKTLNPIGQPIALFNSNKKEHGWERFGDYNEKDESPWVEGSWMTKHDGKYYLQYSVPGTQFKSYCDGLYESDKPLGPFKLAAHNPVSAKPEGFIASAGHSSTFQDKYGNYWHVSTMTISQKHMFERRLGLFPTFFDNDGVMYVYTGFGDFPYKVPNKKISSPEELFPKWMLLSYNKPVAASSELQGHPARYAADEEIRTYWSAKTGNKGEWIAMDLQKLSTINAVQINFAENNTKTMGRKPGIYYQYLLEYSTDGTTWKPLADKTKNTTDVPHDYIELKMPVKARYVRLTNYHMADGTFALAGLRVFGNGGGEAPAQVKDLILSRSNTDKCVVNLKWTKSPRAIGYNIRYGTQKDKLYQNYQVLGVESLTIRNLNALQKYFFTIDTFNENGITKGTIIKEIN</sequence>
<keyword evidence="3 5" id="KW-0326">Glycosidase</keyword>
<dbReference type="InterPro" id="IPR003961">
    <property type="entry name" value="FN3_dom"/>
</dbReference>
<feature type="site" description="Important for catalytic activity, responsible for pKa modulation of the active site Glu and correct orientation of both the proton donor and substrate" evidence="4">
    <location>
        <position position="142"/>
    </location>
</feature>
<dbReference type="InterPro" id="IPR008979">
    <property type="entry name" value="Galactose-bd-like_sf"/>
</dbReference>
<dbReference type="Gene3D" id="2.60.120.260">
    <property type="entry name" value="Galactose-binding domain-like"/>
    <property type="match status" value="1"/>
</dbReference>
<dbReference type="Gene3D" id="2.115.10.20">
    <property type="entry name" value="Glycosyl hydrolase domain, family 43"/>
    <property type="match status" value="1"/>
</dbReference>
<proteinExistence type="inferred from homology"/>
<evidence type="ECO:0000259" key="6">
    <source>
        <dbReference type="PROSITE" id="PS50022"/>
    </source>
</evidence>
<dbReference type="eggNOG" id="COG3507">
    <property type="taxonomic scope" value="Bacteria"/>
</dbReference>
<dbReference type="InterPro" id="IPR013783">
    <property type="entry name" value="Ig-like_fold"/>
</dbReference>
<dbReference type="HOGENOM" id="CLU_023506_0_0_10"/>
<dbReference type="InterPro" id="IPR051795">
    <property type="entry name" value="Glycosyl_Hydrlase_43"/>
</dbReference>
<reference key="1">
    <citation type="submission" date="2010-11" db="EMBL/GenBank/DDBJ databases">
        <title>The complete genome of Paludibacter propionicigenes DSM 17365.</title>
        <authorList>
            <consortium name="US DOE Joint Genome Institute (JGI-PGF)"/>
            <person name="Lucas S."/>
            <person name="Copeland A."/>
            <person name="Lapidus A."/>
            <person name="Bruce D."/>
            <person name="Goodwin L."/>
            <person name="Pitluck S."/>
            <person name="Kyrpides N."/>
            <person name="Mavromatis K."/>
            <person name="Ivanova N."/>
            <person name="Munk A.C."/>
            <person name="Brettin T."/>
            <person name="Detter J.C."/>
            <person name="Han C."/>
            <person name="Tapia R."/>
            <person name="Land M."/>
            <person name="Hauser L."/>
            <person name="Markowitz V."/>
            <person name="Cheng J.-F."/>
            <person name="Hugenholtz P."/>
            <person name="Woyke T."/>
            <person name="Wu D."/>
            <person name="Gronow S."/>
            <person name="Wellnitz S."/>
            <person name="Brambilla E."/>
            <person name="Klenk H.-P."/>
            <person name="Eisen J.A."/>
        </authorList>
    </citation>
    <scope>NUCLEOTIDE SEQUENCE</scope>
    <source>
        <strain>WB4</strain>
    </source>
</reference>
<evidence type="ECO:0000256" key="1">
    <source>
        <dbReference type="ARBA" id="ARBA00009865"/>
    </source>
</evidence>
<accession>E4T8K2</accession>
<dbReference type="AlphaFoldDB" id="E4T8K2"/>
<dbReference type="InterPro" id="IPR000421">
    <property type="entry name" value="FA58C"/>
</dbReference>
<dbReference type="PROSITE" id="PS50022">
    <property type="entry name" value="FA58C_3"/>
    <property type="match status" value="1"/>
</dbReference>
<evidence type="ECO:0000256" key="3">
    <source>
        <dbReference type="ARBA" id="ARBA00023295"/>
    </source>
</evidence>
<evidence type="ECO:0000256" key="5">
    <source>
        <dbReference type="RuleBase" id="RU361187"/>
    </source>
</evidence>
<dbReference type="RefSeq" id="WP_013446415.1">
    <property type="nucleotide sequence ID" value="NC_014734.1"/>
</dbReference>
<dbReference type="PANTHER" id="PTHR42812:SF12">
    <property type="entry name" value="BETA-XYLOSIDASE-RELATED"/>
    <property type="match status" value="1"/>
</dbReference>
<keyword evidence="8" id="KW-1185">Reference proteome</keyword>
<dbReference type="Pfam" id="PF00754">
    <property type="entry name" value="F5_F8_type_C"/>
    <property type="match status" value="1"/>
</dbReference>
<dbReference type="SUPFAM" id="SSF49785">
    <property type="entry name" value="Galactose-binding domain-like"/>
    <property type="match status" value="1"/>
</dbReference>
<protein>
    <submittedName>
        <fullName evidence="7">Coagulation factor 5/8 type domain protein</fullName>
    </submittedName>
</protein>
<name>E4T8K2_PALPW</name>
<organism evidence="7 8">
    <name type="scientific">Paludibacter propionicigenes (strain DSM 17365 / JCM 13257 / WB4)</name>
    <dbReference type="NCBI Taxonomy" id="694427"/>
    <lineage>
        <taxon>Bacteria</taxon>
        <taxon>Pseudomonadati</taxon>
        <taxon>Bacteroidota</taxon>
        <taxon>Bacteroidia</taxon>
        <taxon>Bacteroidales</taxon>
        <taxon>Paludibacteraceae</taxon>
        <taxon>Paludibacter</taxon>
    </lineage>
</organism>
<dbReference type="GO" id="GO:0005975">
    <property type="term" value="P:carbohydrate metabolic process"/>
    <property type="evidence" value="ECO:0007669"/>
    <property type="project" value="InterPro"/>
</dbReference>
<dbReference type="Gene3D" id="2.60.40.10">
    <property type="entry name" value="Immunoglobulins"/>
    <property type="match status" value="1"/>
</dbReference>
<feature type="domain" description="F5/8 type C" evidence="6">
    <location>
        <begin position="331"/>
        <end position="480"/>
    </location>
</feature>
<evidence type="ECO:0000256" key="2">
    <source>
        <dbReference type="ARBA" id="ARBA00022801"/>
    </source>
</evidence>
<dbReference type="KEGG" id="ppn:Palpr_2917"/>
<dbReference type="STRING" id="694427.Palpr_2917"/>
<dbReference type="CDD" id="cd08982">
    <property type="entry name" value="GH43-like"/>
    <property type="match status" value="1"/>
</dbReference>
<gene>
    <name evidence="7" type="ordered locus">Palpr_2917</name>
</gene>
<dbReference type="CDD" id="cd00063">
    <property type="entry name" value="FN3"/>
    <property type="match status" value="1"/>
</dbReference>
<dbReference type="InterPro" id="IPR036116">
    <property type="entry name" value="FN3_sf"/>
</dbReference>
<reference evidence="7 8" key="2">
    <citation type="journal article" date="2011" name="Stand. Genomic Sci.">
        <title>Complete genome sequence of Paludibacter propionicigenes type strain (WB4).</title>
        <authorList>
            <person name="Gronow S."/>
            <person name="Munk C."/>
            <person name="Lapidus A."/>
            <person name="Nolan M."/>
            <person name="Lucas S."/>
            <person name="Hammon N."/>
            <person name="Deshpande S."/>
            <person name="Cheng J.F."/>
            <person name="Tapia R."/>
            <person name="Han C."/>
            <person name="Goodwin L."/>
            <person name="Pitluck S."/>
            <person name="Liolios K."/>
            <person name="Ivanova N."/>
            <person name="Mavromatis K."/>
            <person name="Mikhailova N."/>
            <person name="Pati A."/>
            <person name="Chen A."/>
            <person name="Palaniappan K."/>
            <person name="Land M."/>
            <person name="Hauser L."/>
            <person name="Chang Y.J."/>
            <person name="Jeffries C.D."/>
            <person name="Brambilla E."/>
            <person name="Rohde M."/>
            <person name="Goker M."/>
            <person name="Detter J.C."/>
            <person name="Woyke T."/>
            <person name="Bristow J."/>
            <person name="Eisen J.A."/>
            <person name="Markowitz V."/>
            <person name="Hugenholtz P."/>
            <person name="Kyrpides N.C."/>
            <person name="Klenk H.P."/>
        </authorList>
    </citation>
    <scope>NUCLEOTIDE SEQUENCE [LARGE SCALE GENOMIC DNA]</scope>
    <source>
        <strain evidence="8">DSM 17365 / JCM 13257 / WB4</strain>
    </source>
</reference>
<dbReference type="PANTHER" id="PTHR42812">
    <property type="entry name" value="BETA-XYLOSIDASE"/>
    <property type="match status" value="1"/>
</dbReference>
<dbReference type="Pfam" id="PF04616">
    <property type="entry name" value="Glyco_hydro_43"/>
    <property type="match status" value="1"/>
</dbReference>
<evidence type="ECO:0000256" key="4">
    <source>
        <dbReference type="PIRSR" id="PIRSR606710-2"/>
    </source>
</evidence>
<dbReference type="InterPro" id="IPR006710">
    <property type="entry name" value="Glyco_hydro_43"/>
</dbReference>
<dbReference type="SUPFAM" id="SSF49265">
    <property type="entry name" value="Fibronectin type III"/>
    <property type="match status" value="1"/>
</dbReference>
<dbReference type="Proteomes" id="UP000008718">
    <property type="component" value="Chromosome"/>
</dbReference>
<keyword evidence="2 5" id="KW-0378">Hydrolase</keyword>
<dbReference type="SUPFAM" id="SSF75005">
    <property type="entry name" value="Arabinanase/levansucrase/invertase"/>
    <property type="match status" value="1"/>
</dbReference>
<dbReference type="InterPro" id="IPR023296">
    <property type="entry name" value="Glyco_hydro_beta-prop_sf"/>
</dbReference>
<comment type="similarity">
    <text evidence="1 5">Belongs to the glycosyl hydrolase 43 family.</text>
</comment>
<dbReference type="GO" id="GO:0004553">
    <property type="term" value="F:hydrolase activity, hydrolyzing O-glycosyl compounds"/>
    <property type="evidence" value="ECO:0007669"/>
    <property type="project" value="InterPro"/>
</dbReference>
<dbReference type="EMBL" id="CP002345">
    <property type="protein sequence ID" value="ADQ81046.1"/>
    <property type="molecule type" value="Genomic_DNA"/>
</dbReference>
<dbReference type="CAZy" id="GH43">
    <property type="family name" value="Glycoside Hydrolase Family 43"/>
</dbReference>
<dbReference type="OrthoDB" id="9801455at2"/>
<evidence type="ECO:0000313" key="8">
    <source>
        <dbReference type="Proteomes" id="UP000008718"/>
    </source>
</evidence>